<dbReference type="Gene3D" id="3.30.1310.10">
    <property type="entry name" value="Nucleoid-associated protein YbaB-like domain"/>
    <property type="match status" value="1"/>
</dbReference>
<dbReference type="GO" id="GO:0003677">
    <property type="term" value="F:DNA binding"/>
    <property type="evidence" value="ECO:0007669"/>
    <property type="project" value="InterPro"/>
</dbReference>
<protein>
    <recommendedName>
        <fullName evidence="3">YbaB/EbfC DNA-binding family protein</fullName>
    </recommendedName>
</protein>
<gene>
    <name evidence="1" type="ORF">Aau02nite_56040</name>
</gene>
<sequence length="137" mass="14945">MWDGDPILEPGAALDRLAAWKDRIDRMAVDTRAMSDQLGQLRVTATDGSGMVEVAVDAQGALMDLRLGRRIHQLEPERVAEAIMTTIQEARRRTAGRAREIVAETIGTQSPAAQAIATQVGERLTGADITGERRPER</sequence>
<reference evidence="1" key="1">
    <citation type="submission" date="2021-03" db="EMBL/GenBank/DDBJ databases">
        <title>Whole genome shotgun sequence of Actinoplanes auranticolor NBRC 12245.</title>
        <authorList>
            <person name="Komaki H."/>
            <person name="Tamura T."/>
        </authorList>
    </citation>
    <scope>NUCLEOTIDE SEQUENCE</scope>
    <source>
        <strain evidence="1">NBRC 12245</strain>
    </source>
</reference>
<evidence type="ECO:0000313" key="2">
    <source>
        <dbReference type="Proteomes" id="UP000681340"/>
    </source>
</evidence>
<dbReference type="Pfam" id="PF02575">
    <property type="entry name" value="YbaB_DNA_bd"/>
    <property type="match status" value="1"/>
</dbReference>
<dbReference type="AlphaFoldDB" id="A0A919SKL5"/>
<dbReference type="InterPro" id="IPR004401">
    <property type="entry name" value="YbaB/EbfC"/>
</dbReference>
<name>A0A919SKL5_9ACTN</name>
<dbReference type="EMBL" id="BOQL01000044">
    <property type="protein sequence ID" value="GIM73439.1"/>
    <property type="molecule type" value="Genomic_DNA"/>
</dbReference>
<dbReference type="InterPro" id="IPR036894">
    <property type="entry name" value="YbaB-like_sf"/>
</dbReference>
<dbReference type="Proteomes" id="UP000681340">
    <property type="component" value="Unassembled WGS sequence"/>
</dbReference>
<comment type="caution">
    <text evidence="1">The sequence shown here is derived from an EMBL/GenBank/DDBJ whole genome shotgun (WGS) entry which is preliminary data.</text>
</comment>
<dbReference type="SUPFAM" id="SSF82607">
    <property type="entry name" value="YbaB-like"/>
    <property type="match status" value="1"/>
</dbReference>
<keyword evidence="2" id="KW-1185">Reference proteome</keyword>
<accession>A0A919SKL5</accession>
<organism evidence="1 2">
    <name type="scientific">Actinoplanes auranticolor</name>
    <dbReference type="NCBI Taxonomy" id="47988"/>
    <lineage>
        <taxon>Bacteria</taxon>
        <taxon>Bacillati</taxon>
        <taxon>Actinomycetota</taxon>
        <taxon>Actinomycetes</taxon>
        <taxon>Micromonosporales</taxon>
        <taxon>Micromonosporaceae</taxon>
        <taxon>Actinoplanes</taxon>
    </lineage>
</organism>
<evidence type="ECO:0000313" key="1">
    <source>
        <dbReference type="EMBL" id="GIM73439.1"/>
    </source>
</evidence>
<proteinExistence type="predicted"/>
<evidence type="ECO:0008006" key="3">
    <source>
        <dbReference type="Google" id="ProtNLM"/>
    </source>
</evidence>